<proteinExistence type="predicted"/>
<reference evidence="1" key="1">
    <citation type="submission" date="2020-09" db="EMBL/GenBank/DDBJ databases">
        <title>Genome-Enabled Discovery of Anthraquinone Biosynthesis in Senna tora.</title>
        <authorList>
            <person name="Kang S.-H."/>
            <person name="Pandey R.P."/>
            <person name="Lee C.-M."/>
            <person name="Sim J.-S."/>
            <person name="Jeong J.-T."/>
            <person name="Choi B.-S."/>
            <person name="Jung M."/>
            <person name="Ginzburg D."/>
            <person name="Zhao K."/>
            <person name="Won S.Y."/>
            <person name="Oh T.-J."/>
            <person name="Yu Y."/>
            <person name="Kim N.-H."/>
            <person name="Lee O.R."/>
            <person name="Lee T.-H."/>
            <person name="Bashyal P."/>
            <person name="Kim T.-S."/>
            <person name="Lee W.-H."/>
            <person name="Kawkins C."/>
            <person name="Kim C.-K."/>
            <person name="Kim J.S."/>
            <person name="Ahn B.O."/>
            <person name="Rhee S.Y."/>
            <person name="Sohng J.K."/>
        </authorList>
    </citation>
    <scope>NUCLEOTIDE SEQUENCE</scope>
    <source>
        <tissue evidence="1">Leaf</tissue>
    </source>
</reference>
<gene>
    <name evidence="1" type="ORF">G2W53_012979</name>
</gene>
<protein>
    <submittedName>
        <fullName evidence="1">AhpC-TSA domain-containing protein</fullName>
    </submittedName>
</protein>
<keyword evidence="2" id="KW-1185">Reference proteome</keyword>
<accession>A0A834WS14</accession>
<name>A0A834WS14_9FABA</name>
<dbReference type="Proteomes" id="UP000634136">
    <property type="component" value="Unassembled WGS sequence"/>
</dbReference>
<sequence>MASALGVSSFGSLLVHLPRQLAVTTTEFLQARCVSKLGFHSLQLKKTSSPRRILVRAARTESKGTTLGFRAPEFQLPEPLTGKLWKLEDFEAYPALLVSPIFGSDEYFNYSLL</sequence>
<dbReference type="PANTHER" id="PTHR43640">
    <property type="entry name" value="OS07G0260300 PROTEIN"/>
    <property type="match status" value="1"/>
</dbReference>
<dbReference type="AlphaFoldDB" id="A0A834WS14"/>
<evidence type="ECO:0000313" key="1">
    <source>
        <dbReference type="EMBL" id="KAF7830646.1"/>
    </source>
</evidence>
<dbReference type="OrthoDB" id="1740925at2759"/>
<evidence type="ECO:0000313" key="2">
    <source>
        <dbReference type="Proteomes" id="UP000634136"/>
    </source>
</evidence>
<dbReference type="PANTHER" id="PTHR43640:SF1">
    <property type="entry name" value="THIOREDOXIN-DEPENDENT PEROXIREDOXIN"/>
    <property type="match status" value="1"/>
</dbReference>
<dbReference type="EMBL" id="JAAIUW010000005">
    <property type="protein sequence ID" value="KAF7830646.1"/>
    <property type="molecule type" value="Genomic_DNA"/>
</dbReference>
<comment type="caution">
    <text evidence="1">The sequence shown here is derived from an EMBL/GenBank/DDBJ whole genome shotgun (WGS) entry which is preliminary data.</text>
</comment>
<dbReference type="InterPro" id="IPR047262">
    <property type="entry name" value="PRX-like1"/>
</dbReference>
<organism evidence="1 2">
    <name type="scientific">Senna tora</name>
    <dbReference type="NCBI Taxonomy" id="362788"/>
    <lineage>
        <taxon>Eukaryota</taxon>
        <taxon>Viridiplantae</taxon>
        <taxon>Streptophyta</taxon>
        <taxon>Embryophyta</taxon>
        <taxon>Tracheophyta</taxon>
        <taxon>Spermatophyta</taxon>
        <taxon>Magnoliopsida</taxon>
        <taxon>eudicotyledons</taxon>
        <taxon>Gunneridae</taxon>
        <taxon>Pentapetalae</taxon>
        <taxon>rosids</taxon>
        <taxon>fabids</taxon>
        <taxon>Fabales</taxon>
        <taxon>Fabaceae</taxon>
        <taxon>Caesalpinioideae</taxon>
        <taxon>Cassia clade</taxon>
        <taxon>Senna</taxon>
    </lineage>
</organism>